<dbReference type="PRINTS" id="PR00971">
    <property type="entry name" value="RIBOSOMALS10"/>
</dbReference>
<accession>A0AAV5QQG4</accession>
<dbReference type="AlphaFoldDB" id="A0AAV5QQG4"/>
<gene>
    <name evidence="8" type="ORF">DASC09_045050</name>
</gene>
<dbReference type="Proteomes" id="UP001360560">
    <property type="component" value="Unassembled WGS sequence"/>
</dbReference>
<organism evidence="8 9">
    <name type="scientific">Saccharomycopsis crataegensis</name>
    <dbReference type="NCBI Taxonomy" id="43959"/>
    <lineage>
        <taxon>Eukaryota</taxon>
        <taxon>Fungi</taxon>
        <taxon>Dikarya</taxon>
        <taxon>Ascomycota</taxon>
        <taxon>Saccharomycotina</taxon>
        <taxon>Saccharomycetes</taxon>
        <taxon>Saccharomycopsidaceae</taxon>
        <taxon>Saccharomycopsis</taxon>
    </lineage>
</organism>
<dbReference type="Gene3D" id="3.30.70.600">
    <property type="entry name" value="Ribosomal protein S10 domain"/>
    <property type="match status" value="1"/>
</dbReference>
<dbReference type="GO" id="GO:0005840">
    <property type="term" value="C:ribosome"/>
    <property type="evidence" value="ECO:0007669"/>
    <property type="project" value="UniProtKB-KW"/>
</dbReference>
<evidence type="ECO:0000259" key="7">
    <source>
        <dbReference type="SMART" id="SM01403"/>
    </source>
</evidence>
<dbReference type="NCBIfam" id="TIGR01049">
    <property type="entry name" value="rpsJ_bact"/>
    <property type="match status" value="1"/>
</dbReference>
<evidence type="ECO:0000256" key="5">
    <source>
        <dbReference type="ARBA" id="ARBA00042916"/>
    </source>
</evidence>
<evidence type="ECO:0000313" key="9">
    <source>
        <dbReference type="Proteomes" id="UP001360560"/>
    </source>
</evidence>
<dbReference type="SMART" id="SM01403">
    <property type="entry name" value="Ribosomal_S10"/>
    <property type="match status" value="1"/>
</dbReference>
<comment type="caution">
    <text evidence="8">The sequence shown here is derived from an EMBL/GenBank/DDBJ whole genome shotgun (WGS) entry which is preliminary data.</text>
</comment>
<dbReference type="FunFam" id="3.30.70.600:FF:000003">
    <property type="entry name" value="30S ribosomal protein S10"/>
    <property type="match status" value="1"/>
</dbReference>
<protein>
    <recommendedName>
        <fullName evidence="4">Small ribosomal subunit protein uS10m</fullName>
    </recommendedName>
    <alternativeName>
        <fullName evidence="5">37S ribosomal protein S10, mitochondrial</fullName>
    </alternativeName>
</protein>
<keyword evidence="9" id="KW-1185">Reference proteome</keyword>
<dbReference type="InterPro" id="IPR036838">
    <property type="entry name" value="Ribosomal_uS10_dom_sf"/>
</dbReference>
<dbReference type="GO" id="GO:1990904">
    <property type="term" value="C:ribonucleoprotein complex"/>
    <property type="evidence" value="ECO:0007669"/>
    <property type="project" value="UniProtKB-KW"/>
</dbReference>
<evidence type="ECO:0000256" key="1">
    <source>
        <dbReference type="ARBA" id="ARBA00007102"/>
    </source>
</evidence>
<dbReference type="Pfam" id="PF00338">
    <property type="entry name" value="Ribosomal_S10"/>
    <property type="match status" value="1"/>
</dbReference>
<proteinExistence type="inferred from homology"/>
<name>A0AAV5QQG4_9ASCO</name>
<dbReference type="GeneID" id="90075155"/>
<keyword evidence="3" id="KW-0687">Ribonucleoprotein</keyword>
<dbReference type="InterPro" id="IPR027486">
    <property type="entry name" value="Ribosomal_uS10_dom"/>
</dbReference>
<dbReference type="HAMAP" id="MF_00508">
    <property type="entry name" value="Ribosomal_uS10"/>
    <property type="match status" value="1"/>
</dbReference>
<dbReference type="PANTHER" id="PTHR11700">
    <property type="entry name" value="30S RIBOSOMAL PROTEIN S10 FAMILY MEMBER"/>
    <property type="match status" value="1"/>
</dbReference>
<dbReference type="EMBL" id="BTFZ01000011">
    <property type="protein sequence ID" value="GMM37180.1"/>
    <property type="molecule type" value="Genomic_DNA"/>
</dbReference>
<feature type="region of interest" description="Disordered" evidence="6">
    <location>
        <begin position="24"/>
        <end position="57"/>
    </location>
</feature>
<evidence type="ECO:0000256" key="6">
    <source>
        <dbReference type="SAM" id="MobiDB-lite"/>
    </source>
</evidence>
<dbReference type="RefSeq" id="XP_064854176.1">
    <property type="nucleotide sequence ID" value="XM_064998104.1"/>
</dbReference>
<evidence type="ECO:0000256" key="4">
    <source>
        <dbReference type="ARBA" id="ARBA00035261"/>
    </source>
</evidence>
<evidence type="ECO:0000313" key="8">
    <source>
        <dbReference type="EMBL" id="GMM37180.1"/>
    </source>
</evidence>
<feature type="compositionally biased region" description="Low complexity" evidence="6">
    <location>
        <begin position="37"/>
        <end position="50"/>
    </location>
</feature>
<comment type="similarity">
    <text evidence="1">Belongs to the universal ribosomal protein uS10 family.</text>
</comment>
<evidence type="ECO:0000256" key="3">
    <source>
        <dbReference type="ARBA" id="ARBA00023274"/>
    </source>
</evidence>
<dbReference type="InterPro" id="IPR001848">
    <property type="entry name" value="Ribosomal_uS10"/>
</dbReference>
<dbReference type="GO" id="GO:0003735">
    <property type="term" value="F:structural constituent of ribosome"/>
    <property type="evidence" value="ECO:0007669"/>
    <property type="project" value="InterPro"/>
</dbReference>
<feature type="compositionally biased region" description="Polar residues" evidence="6">
    <location>
        <begin position="24"/>
        <end position="36"/>
    </location>
</feature>
<dbReference type="SUPFAM" id="SSF54999">
    <property type="entry name" value="Ribosomal protein S10"/>
    <property type="match status" value="1"/>
</dbReference>
<dbReference type="GO" id="GO:0006412">
    <property type="term" value="P:translation"/>
    <property type="evidence" value="ECO:0007669"/>
    <property type="project" value="InterPro"/>
</dbReference>
<keyword evidence="2 8" id="KW-0689">Ribosomal protein</keyword>
<reference evidence="8 9" key="1">
    <citation type="journal article" date="2023" name="Elife">
        <title>Identification of key yeast species and microbe-microbe interactions impacting larval growth of Drosophila in the wild.</title>
        <authorList>
            <person name="Mure A."/>
            <person name="Sugiura Y."/>
            <person name="Maeda R."/>
            <person name="Honda K."/>
            <person name="Sakurai N."/>
            <person name="Takahashi Y."/>
            <person name="Watada M."/>
            <person name="Katoh T."/>
            <person name="Gotoh A."/>
            <person name="Gotoh Y."/>
            <person name="Taniguchi I."/>
            <person name="Nakamura K."/>
            <person name="Hayashi T."/>
            <person name="Katayama T."/>
            <person name="Uemura T."/>
            <person name="Hattori Y."/>
        </authorList>
    </citation>
    <scope>NUCLEOTIDE SEQUENCE [LARGE SCALE GENOMIC DNA]</scope>
    <source>
        <strain evidence="8 9">SC-9</strain>
    </source>
</reference>
<feature type="domain" description="Small ribosomal subunit protein uS10" evidence="7">
    <location>
        <begin position="87"/>
        <end position="184"/>
    </location>
</feature>
<evidence type="ECO:0000256" key="2">
    <source>
        <dbReference type="ARBA" id="ARBA00022980"/>
    </source>
</evidence>
<sequence>MIAGRFASRYTGLRHSTRLLSTTSRVFQQSPTQTPLTKKNSSKVNNTSSSPYNPQVLSKEPGFPVNVEAIYHEPLRHEIKHKCLAAEVYFKSYGIQNMDFFIDFALRAAYYLGIPISGPKPLPTKTEDWTVIRAPFVKSKSKENFERKTHKRLIKAWDANPEVIDLWFAILNKYSMPGVGIKTNVFVQESLSALKELEGAAFDIDDKSPYLKNQPENADPVAQRISEILNSSEYKKGLYETVGKPVSSS</sequence>